<organism evidence="2 3">
    <name type="scientific">Symbiodinium microadriaticum</name>
    <name type="common">Dinoflagellate</name>
    <name type="synonym">Zooxanthella microadriatica</name>
    <dbReference type="NCBI Taxonomy" id="2951"/>
    <lineage>
        <taxon>Eukaryota</taxon>
        <taxon>Sar</taxon>
        <taxon>Alveolata</taxon>
        <taxon>Dinophyceae</taxon>
        <taxon>Suessiales</taxon>
        <taxon>Symbiodiniaceae</taxon>
        <taxon>Symbiodinium</taxon>
    </lineage>
</organism>
<feature type="region of interest" description="Disordered" evidence="1">
    <location>
        <begin position="163"/>
        <end position="206"/>
    </location>
</feature>
<feature type="compositionally biased region" description="Gly residues" evidence="1">
    <location>
        <begin position="105"/>
        <end position="115"/>
    </location>
</feature>
<evidence type="ECO:0000256" key="1">
    <source>
        <dbReference type="SAM" id="MobiDB-lite"/>
    </source>
</evidence>
<dbReference type="AlphaFoldDB" id="A0A1Q9CBV3"/>
<feature type="compositionally biased region" description="Basic residues" evidence="1">
    <location>
        <begin position="487"/>
        <end position="499"/>
    </location>
</feature>
<comment type="caution">
    <text evidence="2">The sequence shown here is derived from an EMBL/GenBank/DDBJ whole genome shotgun (WGS) entry which is preliminary data.</text>
</comment>
<feature type="compositionally biased region" description="Basic and acidic residues" evidence="1">
    <location>
        <begin position="187"/>
        <end position="197"/>
    </location>
</feature>
<name>A0A1Q9CBV3_SYMMI</name>
<dbReference type="OrthoDB" id="429543at2759"/>
<evidence type="ECO:0000313" key="3">
    <source>
        <dbReference type="Proteomes" id="UP000186817"/>
    </source>
</evidence>
<feature type="region of interest" description="Disordered" evidence="1">
    <location>
        <begin position="105"/>
        <end position="151"/>
    </location>
</feature>
<evidence type="ECO:0000313" key="2">
    <source>
        <dbReference type="EMBL" id="OLP80413.1"/>
    </source>
</evidence>
<feature type="compositionally biased region" description="Basic and acidic residues" evidence="1">
    <location>
        <begin position="382"/>
        <end position="406"/>
    </location>
</feature>
<sequence>MRRMAGGRAAPSPRPELELEGSLGIVGRTGQLKRTAVLTARTPRTPQVQSEELRRRPSHTHGAVAEGTGKAFVAVAQNALGPPHPAPSHVRTEPGGRLSLERAGMAGGGGLGGSGAAMPGVFDTELEGSQSTPRDSRTQNQFSAVASASQNCPADPAGLGGVALRGPAAGRPGRRASECVQESSFDDLPRQGLERRSSLPGTVPSAASEVIRKSLNSTLRKFEESDPSCTSVTMAPRRNGARHAEATMAPGDRQEGACGEDPEELGRHPMTMDCNELEGQSAQDADGSAAMRKASQSSKPGFGRQDVDEQTDAAAEARAQRLSPAREQELGEERDLLDLLPMPGVTGGGEGKQGEPWSEAMSWKKQPGPGAEDSIDTFDGGLRLHDAVLQRDEFPASDAKVGERPRLAGSGEWHQPPAWDTPTDSSEISATGGAAMSGLCQGPPSPERAAPTAETVEGSAALESVEREHADNADSEDTSTRAVRPAPARRRSSKTSSRRPKTEKMEERGKEGTSSGATNAGVASSGRRRSSSKRHSKGTASATLPGRHQEAEGLEADESRRLGKGSRKESDSEPESAVTDNDLSEFLQELFSQYSTSRDKKGRPLMSNAGLRRFLQDFTFGPGSRPSQAAQAHLAAQADVRYDEEIERQSNMPTVFDLTKGDANRGLCFKSFDIVVNQVNMPCSSKEMTKRWFITYSYGMANPTPADVAEAMYAGLH</sequence>
<feature type="compositionally biased region" description="Basic and acidic residues" evidence="1">
    <location>
        <begin position="500"/>
        <end position="511"/>
    </location>
</feature>
<feature type="compositionally biased region" description="Basic residues" evidence="1">
    <location>
        <begin position="526"/>
        <end position="537"/>
    </location>
</feature>
<gene>
    <name evidence="2" type="ORF">AK812_SmicGene39168</name>
</gene>
<dbReference type="EMBL" id="LSRX01001381">
    <property type="protein sequence ID" value="OLP80413.1"/>
    <property type="molecule type" value="Genomic_DNA"/>
</dbReference>
<reference evidence="2 3" key="1">
    <citation type="submission" date="2016-02" db="EMBL/GenBank/DDBJ databases">
        <title>Genome analysis of coral dinoflagellate symbionts highlights evolutionary adaptations to a symbiotic lifestyle.</title>
        <authorList>
            <person name="Aranda M."/>
            <person name="Li Y."/>
            <person name="Liew Y.J."/>
            <person name="Baumgarten S."/>
            <person name="Simakov O."/>
            <person name="Wilson M."/>
            <person name="Piel J."/>
            <person name="Ashoor H."/>
            <person name="Bougouffa S."/>
            <person name="Bajic V.B."/>
            <person name="Ryu T."/>
            <person name="Ravasi T."/>
            <person name="Bayer T."/>
            <person name="Micklem G."/>
            <person name="Kim H."/>
            <person name="Bhak J."/>
            <person name="Lajeunesse T.C."/>
            <person name="Voolstra C.R."/>
        </authorList>
    </citation>
    <scope>NUCLEOTIDE SEQUENCE [LARGE SCALE GENOMIC DNA]</scope>
    <source>
        <strain evidence="2 3">CCMP2467</strain>
    </source>
</reference>
<proteinExistence type="predicted"/>
<feature type="region of interest" description="Disordered" evidence="1">
    <location>
        <begin position="219"/>
        <end position="583"/>
    </location>
</feature>
<feature type="compositionally biased region" description="Basic and acidic residues" evidence="1">
    <location>
        <begin position="324"/>
        <end position="337"/>
    </location>
</feature>
<dbReference type="Proteomes" id="UP000186817">
    <property type="component" value="Unassembled WGS sequence"/>
</dbReference>
<protein>
    <submittedName>
        <fullName evidence="2">Uncharacterized protein</fullName>
    </submittedName>
</protein>
<feature type="compositionally biased region" description="Polar residues" evidence="1">
    <location>
        <begin position="127"/>
        <end position="151"/>
    </location>
</feature>
<keyword evidence="3" id="KW-1185">Reference proteome</keyword>
<accession>A0A1Q9CBV3</accession>
<feature type="compositionally biased region" description="Polar residues" evidence="1">
    <location>
        <begin position="512"/>
        <end position="522"/>
    </location>
</feature>
<feature type="region of interest" description="Disordered" evidence="1">
    <location>
        <begin position="38"/>
        <end position="64"/>
    </location>
</feature>
<feature type="compositionally biased region" description="Basic and acidic residues" evidence="1">
    <location>
        <begin position="547"/>
        <end position="571"/>
    </location>
</feature>